<dbReference type="SMART" id="SM00367">
    <property type="entry name" value="LRR_CC"/>
    <property type="match status" value="2"/>
</dbReference>
<dbReference type="Pfam" id="PF00005">
    <property type="entry name" value="ABC_tran"/>
    <property type="match status" value="1"/>
</dbReference>
<evidence type="ECO:0000256" key="4">
    <source>
        <dbReference type="ARBA" id="ARBA00022692"/>
    </source>
</evidence>
<feature type="transmembrane region" description="Helical" evidence="10">
    <location>
        <begin position="512"/>
        <end position="530"/>
    </location>
</feature>
<keyword evidence="14" id="KW-1185">Reference proteome</keyword>
<dbReference type="InterPro" id="IPR013525">
    <property type="entry name" value="ABC2_TM"/>
</dbReference>
<keyword evidence="6" id="KW-0833">Ubl conjugation pathway</keyword>
<keyword evidence="3" id="KW-0813">Transport</keyword>
<dbReference type="Pfam" id="PF19055">
    <property type="entry name" value="ABC2_membrane_7"/>
    <property type="match status" value="1"/>
</dbReference>
<evidence type="ECO:0000256" key="2">
    <source>
        <dbReference type="ARBA" id="ARBA00005814"/>
    </source>
</evidence>
<protein>
    <submittedName>
        <fullName evidence="13">Uncharacterized protein</fullName>
    </submittedName>
</protein>
<evidence type="ECO:0000256" key="1">
    <source>
        <dbReference type="ARBA" id="ARBA00004141"/>
    </source>
</evidence>
<feature type="domain" description="ABC transporter" evidence="12">
    <location>
        <begin position="22"/>
        <end position="253"/>
    </location>
</feature>
<dbReference type="GO" id="GO:0140359">
    <property type="term" value="F:ABC-type transporter activity"/>
    <property type="evidence" value="ECO:0007669"/>
    <property type="project" value="InterPro"/>
</dbReference>
<dbReference type="SMART" id="SM00382">
    <property type="entry name" value="AAA"/>
    <property type="match status" value="1"/>
</dbReference>
<dbReference type="Pfam" id="PF01061">
    <property type="entry name" value="ABC2_membrane"/>
    <property type="match status" value="1"/>
</dbReference>
<dbReference type="InterPro" id="IPR006553">
    <property type="entry name" value="Leu-rich_rpt_Cys-con_subtyp"/>
</dbReference>
<evidence type="ECO:0000259" key="11">
    <source>
        <dbReference type="PROSITE" id="PS50181"/>
    </source>
</evidence>
<feature type="transmembrane region" description="Helical" evidence="10">
    <location>
        <begin position="415"/>
        <end position="435"/>
    </location>
</feature>
<evidence type="ECO:0000259" key="12">
    <source>
        <dbReference type="PROSITE" id="PS50893"/>
    </source>
</evidence>
<comment type="similarity">
    <text evidence="2">Belongs to the ABC transporter superfamily. ABCG family. Eye pigment precursor importer (TC 3.A.1.204) subfamily.</text>
</comment>
<dbReference type="InterPro" id="IPR032675">
    <property type="entry name" value="LRR_dom_sf"/>
</dbReference>
<organism evidence="13">
    <name type="scientific">Medioppia subpectinata</name>
    <dbReference type="NCBI Taxonomy" id="1979941"/>
    <lineage>
        <taxon>Eukaryota</taxon>
        <taxon>Metazoa</taxon>
        <taxon>Ecdysozoa</taxon>
        <taxon>Arthropoda</taxon>
        <taxon>Chelicerata</taxon>
        <taxon>Arachnida</taxon>
        <taxon>Acari</taxon>
        <taxon>Acariformes</taxon>
        <taxon>Sarcoptiformes</taxon>
        <taxon>Oribatida</taxon>
        <taxon>Brachypylina</taxon>
        <taxon>Oppioidea</taxon>
        <taxon>Oppiidae</taxon>
        <taxon>Medioppia</taxon>
    </lineage>
</organism>
<dbReference type="EMBL" id="CAJPIZ010000038">
    <property type="protein sequence ID" value="CAG2100166.1"/>
    <property type="molecule type" value="Genomic_DNA"/>
</dbReference>
<dbReference type="OrthoDB" id="9989122at2759"/>
<keyword evidence="8 10" id="KW-1133">Transmembrane helix</keyword>
<dbReference type="Pfam" id="PF12937">
    <property type="entry name" value="F-box-like"/>
    <property type="match status" value="1"/>
</dbReference>
<evidence type="ECO:0000256" key="10">
    <source>
        <dbReference type="SAM" id="Phobius"/>
    </source>
</evidence>
<keyword evidence="5" id="KW-0547">Nucleotide-binding</keyword>
<feature type="transmembrane region" description="Helical" evidence="10">
    <location>
        <begin position="447"/>
        <end position="472"/>
    </location>
</feature>
<feature type="transmembrane region" description="Helical" evidence="10">
    <location>
        <begin position="478"/>
        <end position="500"/>
    </location>
</feature>
<evidence type="ECO:0000256" key="6">
    <source>
        <dbReference type="ARBA" id="ARBA00022786"/>
    </source>
</evidence>
<dbReference type="InterPro" id="IPR003593">
    <property type="entry name" value="AAA+_ATPase"/>
</dbReference>
<dbReference type="GO" id="GO:0005524">
    <property type="term" value="F:ATP binding"/>
    <property type="evidence" value="ECO:0007669"/>
    <property type="project" value="UniProtKB-KW"/>
</dbReference>
<dbReference type="InterPro" id="IPR001810">
    <property type="entry name" value="F-box_dom"/>
</dbReference>
<dbReference type="PANTHER" id="PTHR48041:SF78">
    <property type="entry name" value="ABC TRANSPORTER EXPRESSED IN TRACHEA, ISOFORM A"/>
    <property type="match status" value="1"/>
</dbReference>
<dbReference type="SMART" id="SM00256">
    <property type="entry name" value="FBOX"/>
    <property type="match status" value="1"/>
</dbReference>
<name>A0A7R9KBK3_9ACAR</name>
<evidence type="ECO:0000256" key="7">
    <source>
        <dbReference type="ARBA" id="ARBA00022840"/>
    </source>
</evidence>
<dbReference type="AlphaFoldDB" id="A0A7R9KBK3"/>
<feature type="transmembrane region" description="Helical" evidence="10">
    <location>
        <begin position="377"/>
        <end position="395"/>
    </location>
</feature>
<dbReference type="SUPFAM" id="SSF52540">
    <property type="entry name" value="P-loop containing nucleoside triphosphate hydrolases"/>
    <property type="match status" value="1"/>
</dbReference>
<dbReference type="InterPro" id="IPR036047">
    <property type="entry name" value="F-box-like_dom_sf"/>
</dbReference>
<dbReference type="Proteomes" id="UP000759131">
    <property type="component" value="Unassembled WGS sequence"/>
</dbReference>
<dbReference type="EMBL" id="OC854613">
    <property type="protein sequence ID" value="CAD7619736.1"/>
    <property type="molecule type" value="Genomic_DNA"/>
</dbReference>
<keyword evidence="7" id="KW-0067">ATP-binding</keyword>
<reference evidence="13" key="1">
    <citation type="submission" date="2020-11" db="EMBL/GenBank/DDBJ databases">
        <authorList>
            <person name="Tran Van P."/>
        </authorList>
    </citation>
    <scope>NUCLEOTIDE SEQUENCE</scope>
</reference>
<keyword evidence="9 10" id="KW-0472">Membrane</keyword>
<dbReference type="PROSITE" id="PS50893">
    <property type="entry name" value="ABC_TRANSPORTER_2"/>
    <property type="match status" value="1"/>
</dbReference>
<dbReference type="PROSITE" id="PS50181">
    <property type="entry name" value="FBOX"/>
    <property type="match status" value="1"/>
</dbReference>
<accession>A0A7R9KBK3</accession>
<dbReference type="GO" id="GO:0005886">
    <property type="term" value="C:plasma membrane"/>
    <property type="evidence" value="ECO:0007669"/>
    <property type="project" value="TreeGrafter"/>
</dbReference>
<dbReference type="SUPFAM" id="SSF81383">
    <property type="entry name" value="F-box domain"/>
    <property type="match status" value="1"/>
</dbReference>
<dbReference type="InterPro" id="IPR050352">
    <property type="entry name" value="ABCG_transporters"/>
</dbReference>
<evidence type="ECO:0000313" key="13">
    <source>
        <dbReference type="EMBL" id="CAD7619736.1"/>
    </source>
</evidence>
<dbReference type="CDD" id="cd09917">
    <property type="entry name" value="F-box_SF"/>
    <property type="match status" value="1"/>
</dbReference>
<dbReference type="InterPro" id="IPR003439">
    <property type="entry name" value="ABC_transporter-like_ATP-bd"/>
</dbReference>
<dbReference type="InterPro" id="IPR043926">
    <property type="entry name" value="ABCG_dom"/>
</dbReference>
<evidence type="ECO:0000256" key="8">
    <source>
        <dbReference type="ARBA" id="ARBA00022989"/>
    </source>
</evidence>
<sequence>FAETKNNYLIKSSTDYADPFRVQWRNLTYTATQHSGVKKVILNEVNGHFMSGQITGIMGPSGCGKSTLLGCIAGIKTKGLSGSITISTDIRVKFAFIIQENYVLQRLTVRESLMFASKLKNDPVCDHKGIVADVIAKLNIQRCADNRPDRCSGGQLKRVLIALELVSRPNILILDEPTTGLDSVTTWQLITTLIELTQQPEPVAVVLTIHQPSARLFNLFDTIYLLSADGQCIYNGSPGKMRYTFSECGLNCPTFTNPSDFGLEVASKEHGVDRLVTLAAIVTNEAKQMPTNKYRIRIEREFNTKRCVYYLTIRSFLSMIRDPFMLPMRFFGYILVAFLISLLFGRDSGVLSGCPQELNFRDNGNIIEYIMSRSADLFENCCGLAFICLFGWFGGIFPEYGNGYYSCFSYFASKVLSDIPFTLLLPHLASVPVYLWTGQYMADVWRLYNFIFIFMLITFNSSALGFLIGASLSNHPGAIAFIGMLSLVPLILLSGILIKLNAMPFAFQALSYLNYIRFGLAAVLINSYGFNRCEAEVVSANHTINIMDEIPADKLMAIYTILGYKWADTSTAGATINCLPNEILMKICHKLDFQSKLRAQLVCKRWYRLIEHTFAVKTSLLIEDTESRLHGRRYGDYKPYGLDINGGHQSIVSLSPFLATNTITRSDFQRLLTMVVAKFPNLNTLYVCLMKCHINRRLLRTVTASCDRDLQQLSIVCCDKKITVTEQEVLAMTVKYPNLRVFQFESFYVLIKEKTIKELLKNLPKLEVFILMSLLSNSEQHIDVETYKGKVFKYMNSGIQVIKTPGYLFNDNAIQCLAHKQPNHMKTLRVFDIMALKSMSLIADRFQSLRCLYCSSFSPNVTSDQMRRFFGDISRLDQLEKLHLLIDHDQPIIGYPEIKPLKACLKLRSLRIESTALTVDCVEGIARFVPQLQKLELTYVRFPAAPALCMAPIETLKRLSYLKVSTTPELSDDLLIKLVKSCPQLTRVDVSRCEDITTGSIAAFVQLATQWPNNSYSFLSQSEGTSFHVLCSVIEGSDPLFFEWTQNGHQIKSS</sequence>
<dbReference type="PANTHER" id="PTHR48041">
    <property type="entry name" value="ABC TRANSPORTER G FAMILY MEMBER 28"/>
    <property type="match status" value="1"/>
</dbReference>
<evidence type="ECO:0000256" key="9">
    <source>
        <dbReference type="ARBA" id="ARBA00023136"/>
    </source>
</evidence>
<evidence type="ECO:0000313" key="14">
    <source>
        <dbReference type="Proteomes" id="UP000759131"/>
    </source>
</evidence>
<dbReference type="Gene3D" id="1.20.1280.50">
    <property type="match status" value="1"/>
</dbReference>
<evidence type="ECO:0000256" key="5">
    <source>
        <dbReference type="ARBA" id="ARBA00022741"/>
    </source>
</evidence>
<dbReference type="PROSITE" id="PS00211">
    <property type="entry name" value="ABC_TRANSPORTER_1"/>
    <property type="match status" value="1"/>
</dbReference>
<dbReference type="InterPro" id="IPR027417">
    <property type="entry name" value="P-loop_NTPase"/>
</dbReference>
<dbReference type="GO" id="GO:0016887">
    <property type="term" value="F:ATP hydrolysis activity"/>
    <property type="evidence" value="ECO:0007669"/>
    <property type="project" value="InterPro"/>
</dbReference>
<comment type="subcellular location">
    <subcellularLocation>
        <location evidence="1">Membrane</location>
        <topology evidence="1">Multi-pass membrane protein</topology>
    </subcellularLocation>
</comment>
<proteinExistence type="inferred from homology"/>
<evidence type="ECO:0000256" key="3">
    <source>
        <dbReference type="ARBA" id="ARBA00022448"/>
    </source>
</evidence>
<dbReference type="SUPFAM" id="SSF52047">
    <property type="entry name" value="RNI-like"/>
    <property type="match status" value="1"/>
</dbReference>
<dbReference type="Gene3D" id="3.80.10.10">
    <property type="entry name" value="Ribonuclease Inhibitor"/>
    <property type="match status" value="2"/>
</dbReference>
<dbReference type="Gene3D" id="3.40.50.300">
    <property type="entry name" value="P-loop containing nucleotide triphosphate hydrolases"/>
    <property type="match status" value="1"/>
</dbReference>
<feature type="transmembrane region" description="Helical" evidence="10">
    <location>
        <begin position="324"/>
        <end position="344"/>
    </location>
</feature>
<feature type="domain" description="F-box" evidence="11">
    <location>
        <begin position="573"/>
        <end position="619"/>
    </location>
</feature>
<feature type="non-terminal residue" evidence="13">
    <location>
        <position position="1"/>
    </location>
</feature>
<gene>
    <name evidence="13" type="ORF">OSB1V03_LOCUS235</name>
</gene>
<keyword evidence="4 10" id="KW-0812">Transmembrane</keyword>
<dbReference type="InterPro" id="IPR017871">
    <property type="entry name" value="ABC_transporter-like_CS"/>
</dbReference>